<dbReference type="InterPro" id="IPR006311">
    <property type="entry name" value="TAT_signal"/>
</dbReference>
<reference evidence="4" key="1">
    <citation type="submission" date="2017-11" db="EMBL/GenBank/DDBJ databases">
        <title>Genome sequence of Pantoea sp. MSR2.</title>
        <authorList>
            <person name="Nascimento F.X."/>
        </authorList>
    </citation>
    <scope>NUCLEOTIDE SEQUENCE [LARGE SCALE GENOMIC DNA]</scope>
    <source>
        <strain evidence="4">MSR2</strain>
        <plasmid evidence="4">pmsr2c</plasmid>
    </source>
</reference>
<dbReference type="InterPro" id="IPR011051">
    <property type="entry name" value="RmlC_Cupin_sf"/>
</dbReference>
<feature type="chain" id="PRO_5042818888" evidence="1">
    <location>
        <begin position="28"/>
        <end position="191"/>
    </location>
</feature>
<protein>
    <submittedName>
        <fullName evidence="3">Cupin domain-containing protein</fullName>
    </submittedName>
</protein>
<dbReference type="RefSeq" id="WP_208727051.1">
    <property type="nucleotide sequence ID" value="NZ_CP024639.1"/>
</dbReference>
<dbReference type="SUPFAM" id="SSF51182">
    <property type="entry name" value="RmlC-like cupins"/>
    <property type="match status" value="1"/>
</dbReference>
<proteinExistence type="predicted"/>
<evidence type="ECO:0000313" key="4">
    <source>
        <dbReference type="Proteomes" id="UP000424872"/>
    </source>
</evidence>
<evidence type="ECO:0000256" key="1">
    <source>
        <dbReference type="SAM" id="SignalP"/>
    </source>
</evidence>
<reference evidence="2" key="3">
    <citation type="submission" date="2023-07" db="EMBL/GenBank/DDBJ databases">
        <title>The extreme plant-growth-promoting properties of Pantoea phytobeneficialis PF55 revealed by functional and genomic analysis.</title>
        <authorList>
            <person name="Nascimento F.X."/>
            <person name="Marcio R.J."/>
        </authorList>
    </citation>
    <scope>NUCLEOTIDE SEQUENCE</scope>
    <source>
        <strain evidence="2">PF55</strain>
    </source>
</reference>
<dbReference type="Proteomes" id="UP001171299">
    <property type="component" value="Unassembled WGS sequence"/>
</dbReference>
<evidence type="ECO:0000313" key="2">
    <source>
        <dbReference type="EMBL" id="MDO6406570.1"/>
    </source>
</evidence>
<sequence length="191" mass="21066">MAHFTRRNFLQHSALLALFLPSLAVQAADSSTAMPLQLVNQWRLSADGWVPNNPALPVMHFRTTQPETTAGGLIKAGWTQQWQGKPFAYQHFHSSTHVIFVVAVGNGQLQIGGDNGEVVPARVGDVIFLPAGTGQRLLQSSHDFSVLACYPEGNNWDVCRSAINAETLQRASNQKLENRTRRFFNRSGTVI</sequence>
<dbReference type="EMBL" id="JAUOOM010000006">
    <property type="protein sequence ID" value="MDO6406570.1"/>
    <property type="molecule type" value="Genomic_DNA"/>
</dbReference>
<dbReference type="CDD" id="cd02219">
    <property type="entry name" value="cupin_YjlB-like"/>
    <property type="match status" value="1"/>
</dbReference>
<feature type="signal peptide" evidence="1">
    <location>
        <begin position="1"/>
        <end position="27"/>
    </location>
</feature>
<keyword evidence="5" id="KW-1185">Reference proteome</keyword>
<geneLocation type="plasmid" evidence="4">
    <name>pmsr2c</name>
</geneLocation>
<accession>A0AAP9HAG1</accession>
<dbReference type="PANTHER" id="PTHR36448:SF2">
    <property type="entry name" value="CUPIN TYPE-1 DOMAIN-CONTAINING PROTEIN"/>
    <property type="match status" value="1"/>
</dbReference>
<dbReference type="InterPro" id="IPR047121">
    <property type="entry name" value="YjiB-like"/>
</dbReference>
<reference evidence="3" key="2">
    <citation type="journal article" date="2020" name="Environ. Microbiol.">
        <title>The extreme plant-growth-promoting properties of Pantoea phytobeneficialis MSR2 revealed by functional and genomic analysis.</title>
        <authorList>
            <person name="Nascimento F.X."/>
            <person name="Hernandez A.G."/>
            <person name="Glick B.R."/>
            <person name="Rossi M.J."/>
        </authorList>
    </citation>
    <scope>NUCLEOTIDE SEQUENCE</scope>
    <source>
        <strain evidence="3">MSR2</strain>
    </source>
</reference>
<dbReference type="EMBL" id="CP024639">
    <property type="protein sequence ID" value="QGR09663.1"/>
    <property type="molecule type" value="Genomic_DNA"/>
</dbReference>
<dbReference type="PANTHER" id="PTHR36448">
    <property type="entry name" value="BLR7373 PROTEIN"/>
    <property type="match status" value="1"/>
</dbReference>
<evidence type="ECO:0000313" key="5">
    <source>
        <dbReference type="Proteomes" id="UP001171299"/>
    </source>
</evidence>
<name>A0AAP9HAG1_9GAMM</name>
<dbReference type="PROSITE" id="PS51318">
    <property type="entry name" value="TAT"/>
    <property type="match status" value="1"/>
</dbReference>
<dbReference type="AlphaFoldDB" id="A0AAP9HAG1"/>
<keyword evidence="1" id="KW-0732">Signal</keyword>
<keyword evidence="3" id="KW-0614">Plasmid</keyword>
<organism evidence="3 4">
    <name type="scientific">Pantoea phytobeneficialis</name>
    <dbReference type="NCBI Taxonomy" id="2052056"/>
    <lineage>
        <taxon>Bacteria</taxon>
        <taxon>Pseudomonadati</taxon>
        <taxon>Pseudomonadota</taxon>
        <taxon>Gammaproteobacteria</taxon>
        <taxon>Enterobacterales</taxon>
        <taxon>Erwiniaceae</taxon>
        <taxon>Pantoea</taxon>
    </lineage>
</organism>
<dbReference type="Gene3D" id="2.60.120.10">
    <property type="entry name" value="Jelly Rolls"/>
    <property type="match status" value="1"/>
</dbReference>
<dbReference type="KEGG" id="ppho:CTZ24_24690"/>
<dbReference type="InterPro" id="IPR014710">
    <property type="entry name" value="RmlC-like_jellyroll"/>
</dbReference>
<geneLocation type="plasmid" evidence="3">
    <name>pMSR2C</name>
</geneLocation>
<evidence type="ECO:0000313" key="3">
    <source>
        <dbReference type="EMBL" id="QGR09663.1"/>
    </source>
</evidence>
<gene>
    <name evidence="3" type="ORF">CTZ24_24690</name>
    <name evidence="2" type="ORF">Q3404_08280</name>
</gene>
<dbReference type="Proteomes" id="UP000424872">
    <property type="component" value="Plasmid pMSR2C"/>
</dbReference>